<protein>
    <submittedName>
        <fullName evidence="2">Uncharacterized protein</fullName>
    </submittedName>
</protein>
<feature type="compositionally biased region" description="Basic and acidic residues" evidence="1">
    <location>
        <begin position="234"/>
        <end position="254"/>
    </location>
</feature>
<feature type="compositionally biased region" description="Low complexity" evidence="1">
    <location>
        <begin position="262"/>
        <end position="291"/>
    </location>
</feature>
<feature type="region of interest" description="Disordered" evidence="1">
    <location>
        <begin position="108"/>
        <end position="143"/>
    </location>
</feature>
<feature type="compositionally biased region" description="Pro residues" evidence="1">
    <location>
        <begin position="315"/>
        <end position="325"/>
    </location>
</feature>
<evidence type="ECO:0000313" key="3">
    <source>
        <dbReference type="Proteomes" id="UP000481861"/>
    </source>
</evidence>
<feature type="region of interest" description="Disordered" evidence="1">
    <location>
        <begin position="365"/>
        <end position="475"/>
    </location>
</feature>
<name>A0A7C8MTL7_9PLEO</name>
<feature type="compositionally biased region" description="Pro residues" evidence="1">
    <location>
        <begin position="293"/>
        <end position="302"/>
    </location>
</feature>
<feature type="compositionally biased region" description="Basic and acidic residues" evidence="1">
    <location>
        <begin position="445"/>
        <end position="459"/>
    </location>
</feature>
<feature type="region of interest" description="Disordered" evidence="1">
    <location>
        <begin position="217"/>
        <end position="329"/>
    </location>
</feature>
<reference evidence="2 3" key="1">
    <citation type="submission" date="2020-01" db="EMBL/GenBank/DDBJ databases">
        <authorList>
            <consortium name="DOE Joint Genome Institute"/>
            <person name="Haridas S."/>
            <person name="Albert R."/>
            <person name="Binder M."/>
            <person name="Bloem J."/>
            <person name="Labutti K."/>
            <person name="Salamov A."/>
            <person name="Andreopoulos B."/>
            <person name="Baker S.E."/>
            <person name="Barry K."/>
            <person name="Bills G."/>
            <person name="Bluhm B.H."/>
            <person name="Cannon C."/>
            <person name="Castanera R."/>
            <person name="Culley D.E."/>
            <person name="Daum C."/>
            <person name="Ezra D."/>
            <person name="Gonzalez J.B."/>
            <person name="Henrissat B."/>
            <person name="Kuo A."/>
            <person name="Liang C."/>
            <person name="Lipzen A."/>
            <person name="Lutzoni F."/>
            <person name="Magnuson J."/>
            <person name="Mondo S."/>
            <person name="Nolan M."/>
            <person name="Ohm R."/>
            <person name="Pangilinan J."/>
            <person name="Park H.-J.H."/>
            <person name="Ramirez L."/>
            <person name="Alfaro M."/>
            <person name="Sun H."/>
            <person name="Tritt A."/>
            <person name="Yoshinaga Y."/>
            <person name="Zwiers L.-H.L."/>
            <person name="Turgeon B.G."/>
            <person name="Goodwin S.B."/>
            <person name="Spatafora J.W."/>
            <person name="Crous P.W."/>
            <person name="Grigoriev I.V."/>
        </authorList>
    </citation>
    <scope>NUCLEOTIDE SEQUENCE [LARGE SCALE GENOMIC DNA]</scope>
    <source>
        <strain evidence="2 3">CBS 611.86</strain>
    </source>
</reference>
<evidence type="ECO:0000313" key="2">
    <source>
        <dbReference type="EMBL" id="KAF2876604.1"/>
    </source>
</evidence>
<proteinExistence type="predicted"/>
<dbReference type="AlphaFoldDB" id="A0A7C8MTL7"/>
<sequence>MCHFTQTFALGCHHKVDDHAELCPRAIERGNLVCDSDDRRNRCSWAPHKYVPGHCSHCRTLEAERRDMYVFEQSTHKARQESETFLRTENAMREEQYQYTIKVTQEEHKKQAEQSNQAALDQAIRESSERYSKTLRQSDEQFSGTVRDSGDYMLQRALRESRAHVQAFDDKAFYGAVEAALSASRQEYFEGQSKLALADDDPRLNVIQNKSKLDWHHSQWGSEGEACGTQGLEIDGKGKGRQEEGIEQQFDRLGLHSVGDVSSRSTTNANTTSTTSLNTTSTTNRSTNMSRIPPAPPMPPPLSRTITSTQSSSTIPPPPPLPPTTRNPLPSVRLVSQAKQPAHPITDFSRAPTNTEYGRFKIGTRSQPIHPSLASPATPTSPTTPLSPTSPLPQVRLAGSIQTTPPSTSRLASGASPISGISSTTRVNLRPARTGRTTPQQMRPNELEVLWKRRGIEKGTEEDDGEEGGSSKNGQ</sequence>
<gene>
    <name evidence="2" type="ORF">BDV95DRAFT_232128</name>
</gene>
<dbReference type="EMBL" id="JAADJZ010000003">
    <property type="protein sequence ID" value="KAF2876604.1"/>
    <property type="molecule type" value="Genomic_DNA"/>
</dbReference>
<dbReference type="Proteomes" id="UP000481861">
    <property type="component" value="Unassembled WGS sequence"/>
</dbReference>
<feature type="compositionally biased region" description="Basic and acidic residues" evidence="1">
    <location>
        <begin position="123"/>
        <end position="139"/>
    </location>
</feature>
<feature type="compositionally biased region" description="Polar residues" evidence="1">
    <location>
        <begin position="400"/>
        <end position="411"/>
    </location>
</feature>
<feature type="compositionally biased region" description="Low complexity" evidence="1">
    <location>
        <begin position="371"/>
        <end position="393"/>
    </location>
</feature>
<feature type="compositionally biased region" description="Low complexity" evidence="1">
    <location>
        <begin position="303"/>
        <end position="314"/>
    </location>
</feature>
<feature type="compositionally biased region" description="Low complexity" evidence="1">
    <location>
        <begin position="412"/>
        <end position="425"/>
    </location>
</feature>
<evidence type="ECO:0000256" key="1">
    <source>
        <dbReference type="SAM" id="MobiDB-lite"/>
    </source>
</evidence>
<dbReference type="OrthoDB" id="3799287at2759"/>
<keyword evidence="3" id="KW-1185">Reference proteome</keyword>
<comment type="caution">
    <text evidence="2">The sequence shown here is derived from an EMBL/GenBank/DDBJ whole genome shotgun (WGS) entry which is preliminary data.</text>
</comment>
<accession>A0A7C8MTL7</accession>
<organism evidence="2 3">
    <name type="scientific">Massariosphaeria phaeospora</name>
    <dbReference type="NCBI Taxonomy" id="100035"/>
    <lineage>
        <taxon>Eukaryota</taxon>
        <taxon>Fungi</taxon>
        <taxon>Dikarya</taxon>
        <taxon>Ascomycota</taxon>
        <taxon>Pezizomycotina</taxon>
        <taxon>Dothideomycetes</taxon>
        <taxon>Pleosporomycetidae</taxon>
        <taxon>Pleosporales</taxon>
        <taxon>Pleosporales incertae sedis</taxon>
        <taxon>Massariosphaeria</taxon>
    </lineage>
</organism>